<dbReference type="RefSeq" id="WP_188561184.1">
    <property type="nucleotide sequence ID" value="NZ_BMGY01000008.1"/>
</dbReference>
<keyword evidence="3" id="KW-1185">Reference proteome</keyword>
<sequence>MRTFLLFAVLAVLSGAAHAQDTLVQRNGEELAVKVLEITPAEVKYRRTDNPEGPVISAWRSDVFMVRYANGTKEVFNSVPAYTAARTPAPATAAGAPATAAGVPTVSNRDPNDTILDEPIHLDGPRIGFTILSAGVVDKARENGLDINPFLTQFGWQFESRLFRLPNGISGLVELVPLIGGLEQGQFLPSISGLLGMRGAKGFEFGIGPNVTPLGASLVLAMGTSIQSHGINFPINLAVVPGKDGTRVSLLFGFNSRHR</sequence>
<reference evidence="3" key="1">
    <citation type="journal article" date="2019" name="Int. J. Syst. Evol. Microbiol.">
        <title>The Global Catalogue of Microorganisms (GCM) 10K type strain sequencing project: providing services to taxonomists for standard genome sequencing and annotation.</title>
        <authorList>
            <consortium name="The Broad Institute Genomics Platform"/>
            <consortium name="The Broad Institute Genome Sequencing Center for Infectious Disease"/>
            <person name="Wu L."/>
            <person name="Ma J."/>
        </authorList>
    </citation>
    <scope>NUCLEOTIDE SEQUENCE [LARGE SCALE GENOMIC DNA]</scope>
    <source>
        <strain evidence="3">CGMCC 1.14966</strain>
    </source>
</reference>
<gene>
    <name evidence="2" type="ORF">GCM10011495_12410</name>
</gene>
<feature type="signal peptide" evidence="1">
    <location>
        <begin position="1"/>
        <end position="19"/>
    </location>
</feature>
<comment type="caution">
    <text evidence="2">The sequence shown here is derived from an EMBL/GenBank/DDBJ whole genome shotgun (WGS) entry which is preliminary data.</text>
</comment>
<keyword evidence="1" id="KW-0732">Signal</keyword>
<evidence type="ECO:0000313" key="2">
    <source>
        <dbReference type="EMBL" id="GGH83139.1"/>
    </source>
</evidence>
<accession>A0ABQ2A2V5</accession>
<proteinExistence type="predicted"/>
<protein>
    <submittedName>
        <fullName evidence="2">Uncharacterized protein</fullName>
    </submittedName>
</protein>
<name>A0ABQ2A2V5_9BACT</name>
<evidence type="ECO:0000256" key="1">
    <source>
        <dbReference type="SAM" id="SignalP"/>
    </source>
</evidence>
<dbReference type="Proteomes" id="UP000637774">
    <property type="component" value="Unassembled WGS sequence"/>
</dbReference>
<dbReference type="EMBL" id="BMGY01000008">
    <property type="protein sequence ID" value="GGH83139.1"/>
    <property type="molecule type" value="Genomic_DNA"/>
</dbReference>
<feature type="chain" id="PRO_5045592886" evidence="1">
    <location>
        <begin position="20"/>
        <end position="259"/>
    </location>
</feature>
<organism evidence="2 3">
    <name type="scientific">Hymenobacter frigidus</name>
    <dbReference type="NCBI Taxonomy" id="1524095"/>
    <lineage>
        <taxon>Bacteria</taxon>
        <taxon>Pseudomonadati</taxon>
        <taxon>Bacteroidota</taxon>
        <taxon>Cytophagia</taxon>
        <taxon>Cytophagales</taxon>
        <taxon>Hymenobacteraceae</taxon>
        <taxon>Hymenobacter</taxon>
    </lineage>
</organism>
<evidence type="ECO:0000313" key="3">
    <source>
        <dbReference type="Proteomes" id="UP000637774"/>
    </source>
</evidence>